<name>A0A6J5M7Q1_9CAUD</name>
<reference evidence="1" key="1">
    <citation type="submission" date="2020-04" db="EMBL/GenBank/DDBJ databases">
        <authorList>
            <person name="Chiriac C."/>
            <person name="Salcher M."/>
            <person name="Ghai R."/>
            <person name="Kavagutti S V."/>
        </authorList>
    </citation>
    <scope>NUCLEOTIDE SEQUENCE</scope>
</reference>
<dbReference type="EMBL" id="LR796405">
    <property type="protein sequence ID" value="CAB4142142.1"/>
    <property type="molecule type" value="Genomic_DNA"/>
</dbReference>
<gene>
    <name evidence="1" type="ORF">UFOVP441_20</name>
</gene>
<proteinExistence type="predicted"/>
<organism evidence="1">
    <name type="scientific">uncultured Caudovirales phage</name>
    <dbReference type="NCBI Taxonomy" id="2100421"/>
    <lineage>
        <taxon>Viruses</taxon>
        <taxon>Duplodnaviria</taxon>
        <taxon>Heunggongvirae</taxon>
        <taxon>Uroviricota</taxon>
        <taxon>Caudoviricetes</taxon>
        <taxon>Peduoviridae</taxon>
        <taxon>Maltschvirus</taxon>
        <taxon>Maltschvirus maltsch</taxon>
    </lineage>
</organism>
<accession>A0A6J5M7Q1</accession>
<evidence type="ECO:0000313" key="1">
    <source>
        <dbReference type="EMBL" id="CAB4142142.1"/>
    </source>
</evidence>
<sequence length="66" mass="6913">MKISRKQKAILKSYFRGVLVSFLTFLASNELGLDPALSVVIAALAGPAAKALDKSEGEYGIGSNDA</sequence>
<protein>
    <submittedName>
        <fullName evidence="1">Uncharacterized protein</fullName>
    </submittedName>
</protein>